<evidence type="ECO:0000313" key="4">
    <source>
        <dbReference type="Proteomes" id="UP000076154"/>
    </source>
</evidence>
<dbReference type="Proteomes" id="UP000076154">
    <property type="component" value="Unassembled WGS sequence"/>
</dbReference>
<protein>
    <submittedName>
        <fullName evidence="3">Amidohydrolase YtcJ</fullName>
    </submittedName>
</protein>
<dbReference type="SUPFAM" id="SSF51556">
    <property type="entry name" value="Metallo-dependent hydrolases"/>
    <property type="match status" value="1"/>
</dbReference>
<feature type="domain" description="Amidohydrolase 3" evidence="2">
    <location>
        <begin position="130"/>
        <end position="621"/>
    </location>
</feature>
<evidence type="ECO:0000256" key="1">
    <source>
        <dbReference type="SAM" id="MobiDB-lite"/>
    </source>
</evidence>
<dbReference type="Gene3D" id="3.10.310.70">
    <property type="match status" value="1"/>
</dbReference>
<keyword evidence="4" id="KW-1185">Reference proteome</keyword>
<dbReference type="SUPFAM" id="SSF51338">
    <property type="entry name" value="Composite domain of metallo-dependent hydrolases"/>
    <property type="match status" value="1"/>
</dbReference>
<dbReference type="Gene3D" id="2.30.40.10">
    <property type="entry name" value="Urease, subunit C, domain 1"/>
    <property type="match status" value="1"/>
</dbReference>
<sequence length="624" mass="68964">MSFQQPPLKDKDLSKIANGGHTPPSAHPRLAVWTRSQTLLALLVLAISAYFALEARYFASPNSYALCSKEGPKIYTVDANNSQTQCIVVQGSYIVDQGALRDIRKRWDRFSLNRIISLRPLLDFRFIKPGAIVVPGLSDSHAHILEYGATQQLPLEGTKTIEDTVARVRNFILSNPDIFNDTSKFIMGGGWDHTVWPTTGWPTAAHLDEDPVIRGRPVVLQSKDCHALWVSSKAIEASMPFPEAVDGGIIVRDGFGHPTGVLLDNAQELLKQPEITEGDMLRRFRVAVRDAHAYGITSIHDAGLDPASLAFFKRQAELGPLPIRIYGMTYFDEDKEYWGNRTTPLIADGDGRLTARSVKFFADGALRTSGAFLYEPYTDDPSTKGFMRLDPQILYDVIPKFLRDGWQVNVHAIGDNANGIVLDAFEASLQGVNVTASRPRLEHAQFMTEADMKRLGRLGVIASIQPTHAISDMWYAQDRLGPERVKGLYAFRSFLDNGARITLGSDFPVEAMNPLSGFYAAITRVSPDGKSPHGPDGWHVYFLPLTVLGRFPEQRISRKEALRGMTIDPAYASFTETVLGSLEIGKRADYVVLSQDIMTIPASKILATQVLVTAMDGQAVYGEP</sequence>
<dbReference type="InParanoid" id="A0A369JST0"/>
<name>A0A369JST0_HYPMA</name>
<comment type="caution">
    <text evidence="3">The sequence shown here is derived from an EMBL/GenBank/DDBJ whole genome shotgun (WGS) entry which is preliminary data.</text>
</comment>
<dbReference type="EMBL" id="LUEZ02000041">
    <property type="protein sequence ID" value="RDB25349.1"/>
    <property type="molecule type" value="Genomic_DNA"/>
</dbReference>
<dbReference type="GO" id="GO:0016810">
    <property type="term" value="F:hydrolase activity, acting on carbon-nitrogen (but not peptide) bonds"/>
    <property type="evidence" value="ECO:0007669"/>
    <property type="project" value="InterPro"/>
</dbReference>
<evidence type="ECO:0000313" key="3">
    <source>
        <dbReference type="EMBL" id="RDB25349.1"/>
    </source>
</evidence>
<dbReference type="OrthoDB" id="3501663at2759"/>
<dbReference type="CDD" id="cd01300">
    <property type="entry name" value="YtcJ_like"/>
    <property type="match status" value="1"/>
</dbReference>
<dbReference type="InterPro" id="IPR033932">
    <property type="entry name" value="YtcJ-like"/>
</dbReference>
<proteinExistence type="predicted"/>
<organism evidence="3 4">
    <name type="scientific">Hypsizygus marmoreus</name>
    <name type="common">White beech mushroom</name>
    <name type="synonym">Agaricus marmoreus</name>
    <dbReference type="NCBI Taxonomy" id="39966"/>
    <lineage>
        <taxon>Eukaryota</taxon>
        <taxon>Fungi</taxon>
        <taxon>Dikarya</taxon>
        <taxon>Basidiomycota</taxon>
        <taxon>Agaricomycotina</taxon>
        <taxon>Agaricomycetes</taxon>
        <taxon>Agaricomycetidae</taxon>
        <taxon>Agaricales</taxon>
        <taxon>Tricholomatineae</taxon>
        <taxon>Lyophyllaceae</taxon>
        <taxon>Hypsizygus</taxon>
    </lineage>
</organism>
<evidence type="ECO:0000259" key="2">
    <source>
        <dbReference type="Pfam" id="PF07969"/>
    </source>
</evidence>
<dbReference type="Gene3D" id="3.20.20.140">
    <property type="entry name" value="Metal-dependent hydrolases"/>
    <property type="match status" value="1"/>
</dbReference>
<accession>A0A369JST0</accession>
<dbReference type="InterPro" id="IPR013108">
    <property type="entry name" value="Amidohydro_3"/>
</dbReference>
<feature type="region of interest" description="Disordered" evidence="1">
    <location>
        <begin position="1"/>
        <end position="22"/>
    </location>
</feature>
<dbReference type="STRING" id="39966.A0A369JST0"/>
<dbReference type="InterPro" id="IPR011059">
    <property type="entry name" value="Metal-dep_hydrolase_composite"/>
</dbReference>
<dbReference type="AlphaFoldDB" id="A0A369JST0"/>
<dbReference type="PANTHER" id="PTHR22642">
    <property type="entry name" value="IMIDAZOLONEPROPIONASE"/>
    <property type="match status" value="1"/>
</dbReference>
<gene>
    <name evidence="3" type="primary">ytcJ_1</name>
    <name evidence="3" type="ORF">Hypma_008072</name>
</gene>
<dbReference type="PANTHER" id="PTHR22642:SF2">
    <property type="entry name" value="PROTEIN LONG AFTER FAR-RED 3"/>
    <property type="match status" value="1"/>
</dbReference>
<dbReference type="InterPro" id="IPR032466">
    <property type="entry name" value="Metal_Hydrolase"/>
</dbReference>
<reference evidence="3" key="1">
    <citation type="submission" date="2018-04" db="EMBL/GenBank/DDBJ databases">
        <title>Whole genome sequencing of Hypsizygus marmoreus.</title>
        <authorList>
            <person name="Choi I.-G."/>
            <person name="Min B."/>
            <person name="Kim J.-G."/>
            <person name="Kim S."/>
            <person name="Oh Y.-L."/>
            <person name="Kong W.-S."/>
            <person name="Park H."/>
            <person name="Jeong J."/>
            <person name="Song E.-S."/>
        </authorList>
    </citation>
    <scope>NUCLEOTIDE SEQUENCE [LARGE SCALE GENOMIC DNA]</scope>
    <source>
        <strain evidence="3">51987-8</strain>
    </source>
</reference>
<dbReference type="Pfam" id="PF07969">
    <property type="entry name" value="Amidohydro_3"/>
    <property type="match status" value="1"/>
</dbReference>